<sequence>MKATPEFSGQGFEFVRSLLSRASATGSRNAGKSRGPDSGETDSSASAPPSRRSVEDALFYCFLAMLAWAPFWFASNRPAIWGVNAIGIAALTLAYEATLLWSGKRHPVSIGRIWPAALIFAAVCLWSWLQMAPSIPRAYQHPVWQMARDLLKRDFPGSISVSREDTVLALLRFATYGLTFWLALQMCRSAERAWRLVQAVAIIGAVYAAYGIVAFYIFPKTILWFEKEGYTDSLTSTFVNRNSYATYAGIGLVCCFSLISTVYLRETQNRAASLGRRIAGFVAITAGDGGLWISCAFVIGAALVLTGSRGGVAATVGGILACLSLVAVRGRKNATAVGFTLLLSTLAIGAAFLNYGDFLADRLTTEGLASDDRLAAYGLTWRSISDAPLLGFGDGTFQDVFPMYRDRSVGILGVWDKCHNSYLEALQGLGVPLALALFGALLYLFGKCVRAALTRKAAATAPLAASAATTILALHAFVDFSIQIQAIALTWAALIGAGVAQSWSSRERTSL</sequence>
<feature type="transmembrane region" description="Helical" evidence="6">
    <location>
        <begin position="311"/>
        <end position="328"/>
    </location>
</feature>
<keyword evidence="3 6" id="KW-1133">Transmembrane helix</keyword>
<dbReference type="EMBL" id="CP046052">
    <property type="protein sequence ID" value="QGM44242.1"/>
    <property type="molecule type" value="Genomic_DNA"/>
</dbReference>
<dbReference type="PANTHER" id="PTHR37422">
    <property type="entry name" value="TEICHURONIC ACID BIOSYNTHESIS PROTEIN TUAE"/>
    <property type="match status" value="1"/>
</dbReference>
<protein>
    <recommendedName>
        <fullName evidence="7">O-antigen ligase-related domain-containing protein</fullName>
    </recommendedName>
</protein>
<dbReference type="Proteomes" id="UP000309061">
    <property type="component" value="Chromosome"/>
</dbReference>
<feature type="transmembrane region" description="Helical" evidence="6">
    <location>
        <begin position="80"/>
        <end position="101"/>
    </location>
</feature>
<dbReference type="RefSeq" id="WP_136494551.1">
    <property type="nucleotide sequence ID" value="NZ_CP046052.1"/>
</dbReference>
<feature type="transmembrane region" description="Helical" evidence="6">
    <location>
        <begin position="166"/>
        <end position="184"/>
    </location>
</feature>
<dbReference type="Pfam" id="PF04932">
    <property type="entry name" value="Wzy_C"/>
    <property type="match status" value="1"/>
</dbReference>
<feature type="transmembrane region" description="Helical" evidence="6">
    <location>
        <begin position="244"/>
        <end position="266"/>
    </location>
</feature>
<evidence type="ECO:0000313" key="8">
    <source>
        <dbReference type="EMBL" id="QGM44242.1"/>
    </source>
</evidence>
<keyword evidence="2 6" id="KW-0812">Transmembrane</keyword>
<feature type="transmembrane region" description="Helical" evidence="6">
    <location>
        <begin position="425"/>
        <end position="445"/>
    </location>
</feature>
<dbReference type="OrthoDB" id="4391260at2"/>
<evidence type="ECO:0000313" key="9">
    <source>
        <dbReference type="Proteomes" id="UP000309061"/>
    </source>
</evidence>
<dbReference type="GO" id="GO:0016020">
    <property type="term" value="C:membrane"/>
    <property type="evidence" value="ECO:0007669"/>
    <property type="project" value="UniProtKB-SubCell"/>
</dbReference>
<evidence type="ECO:0000256" key="3">
    <source>
        <dbReference type="ARBA" id="ARBA00022989"/>
    </source>
</evidence>
<keyword evidence="9" id="KW-1185">Reference proteome</keyword>
<feature type="transmembrane region" description="Helical" evidence="6">
    <location>
        <begin position="57"/>
        <end position="74"/>
    </location>
</feature>
<accession>A0A6B8K9Z2</accession>
<evidence type="ECO:0000256" key="1">
    <source>
        <dbReference type="ARBA" id="ARBA00004141"/>
    </source>
</evidence>
<feature type="transmembrane region" description="Helical" evidence="6">
    <location>
        <begin position="113"/>
        <end position="129"/>
    </location>
</feature>
<evidence type="ECO:0000256" key="2">
    <source>
        <dbReference type="ARBA" id="ARBA00022692"/>
    </source>
</evidence>
<dbReference type="InterPro" id="IPR007016">
    <property type="entry name" value="O-antigen_ligase-rel_domated"/>
</dbReference>
<evidence type="ECO:0000259" key="7">
    <source>
        <dbReference type="Pfam" id="PF04932"/>
    </source>
</evidence>
<name>A0A6B8K9Z2_9HYPH</name>
<feature type="transmembrane region" description="Helical" evidence="6">
    <location>
        <begin position="278"/>
        <end position="305"/>
    </location>
</feature>
<proteinExistence type="predicted"/>
<comment type="subcellular location">
    <subcellularLocation>
        <location evidence="1">Membrane</location>
        <topology evidence="1">Multi-pass membrane protein</topology>
    </subcellularLocation>
</comment>
<feature type="transmembrane region" description="Helical" evidence="6">
    <location>
        <begin position="484"/>
        <end position="503"/>
    </location>
</feature>
<feature type="transmembrane region" description="Helical" evidence="6">
    <location>
        <begin position="335"/>
        <end position="355"/>
    </location>
</feature>
<feature type="domain" description="O-antigen ligase-related" evidence="7">
    <location>
        <begin position="296"/>
        <end position="437"/>
    </location>
</feature>
<evidence type="ECO:0000256" key="5">
    <source>
        <dbReference type="SAM" id="MobiDB-lite"/>
    </source>
</evidence>
<organism evidence="8 9">
    <name type="scientific">Methylocystis heyeri</name>
    <dbReference type="NCBI Taxonomy" id="391905"/>
    <lineage>
        <taxon>Bacteria</taxon>
        <taxon>Pseudomonadati</taxon>
        <taxon>Pseudomonadota</taxon>
        <taxon>Alphaproteobacteria</taxon>
        <taxon>Hyphomicrobiales</taxon>
        <taxon>Methylocystaceae</taxon>
        <taxon>Methylocystis</taxon>
    </lineage>
</organism>
<feature type="region of interest" description="Disordered" evidence="5">
    <location>
        <begin position="23"/>
        <end position="50"/>
    </location>
</feature>
<keyword evidence="4 6" id="KW-0472">Membrane</keyword>
<dbReference type="PANTHER" id="PTHR37422:SF23">
    <property type="entry name" value="TEICHURONIC ACID BIOSYNTHESIS PROTEIN TUAE"/>
    <property type="match status" value="1"/>
</dbReference>
<feature type="transmembrane region" description="Helical" evidence="6">
    <location>
        <begin position="196"/>
        <end position="218"/>
    </location>
</feature>
<gene>
    <name evidence="8" type="ORF">H2LOC_000150</name>
</gene>
<evidence type="ECO:0000256" key="4">
    <source>
        <dbReference type="ARBA" id="ARBA00023136"/>
    </source>
</evidence>
<feature type="transmembrane region" description="Helical" evidence="6">
    <location>
        <begin position="457"/>
        <end position="478"/>
    </location>
</feature>
<reference evidence="8 9" key="1">
    <citation type="submission" date="2019-11" db="EMBL/GenBank/DDBJ databases">
        <title>The genome sequence of Methylocystis heyeri.</title>
        <authorList>
            <person name="Oshkin I.Y."/>
            <person name="Miroshnikov K."/>
            <person name="Dedysh S.N."/>
        </authorList>
    </citation>
    <scope>NUCLEOTIDE SEQUENCE [LARGE SCALE GENOMIC DNA]</scope>
    <source>
        <strain evidence="8 9">H2</strain>
    </source>
</reference>
<dbReference type="KEGG" id="mhey:H2LOC_000150"/>
<dbReference type="AlphaFoldDB" id="A0A6B8K9Z2"/>
<dbReference type="InterPro" id="IPR051533">
    <property type="entry name" value="WaaL-like"/>
</dbReference>
<evidence type="ECO:0000256" key="6">
    <source>
        <dbReference type="SAM" id="Phobius"/>
    </source>
</evidence>